<evidence type="ECO:0000256" key="3">
    <source>
        <dbReference type="ARBA" id="ARBA00005833"/>
    </source>
</evidence>
<dbReference type="InterPro" id="IPR002937">
    <property type="entry name" value="Amino_oxidase"/>
</dbReference>
<dbReference type="Pfam" id="PF01593">
    <property type="entry name" value="Amino_oxidase"/>
    <property type="match status" value="1"/>
</dbReference>
<evidence type="ECO:0000256" key="5">
    <source>
        <dbReference type="ARBA" id="ARBA00017871"/>
    </source>
</evidence>
<dbReference type="STRING" id="59196.RICGR_0321"/>
<keyword evidence="6" id="KW-0560">Oxidoreductase</keyword>
<name>A8PK65_9COXI</name>
<evidence type="ECO:0000256" key="2">
    <source>
        <dbReference type="ARBA" id="ARBA00004814"/>
    </source>
</evidence>
<dbReference type="Gene3D" id="3.90.660.10">
    <property type="match status" value="1"/>
</dbReference>
<sequence>MSRNIRINHRSIYDVIIVGGGISGLAAADYLITHGKRVLLLEATNRIGGRILSLPYFEYALDLGASWIHGIQNNPIAKIANDFNIKTSPTVYSSQCLTNKFNSQTLFNSQGKIINASQIAELLRLNKRFENFLDKMTIIHDKNKSLEDALNFFCNHHSLSKKEYVDLKFTLRSLYAYEFGDELNRISVNVEQPYNHSVIAGENVLFPFGYAQVLTPFLKKQKILLSRKVKKIVYSKKEISIVTNHGEFLSKQVIISVSLGVLKSNQIEFIPQLPDWKKYSIFKLGFNAFNKIYLIFNHVFWDKDKEWIAYMPDDENINKSFEIMNYYKFTGLPILCAFGAGDLARTVETWPNEEIISHLIMLLNKLYHHKNIRPISYFITRWIKNSYQRGSFTYLPFGVDPTIFAVLARPIDNKLFFSGEATSVTDPGTVHGAYLSGIEAAKQILML</sequence>
<comment type="pathway">
    <text evidence="2">Plant hormone metabolism; auxin biosynthesis.</text>
</comment>
<dbReference type="InterPro" id="IPR036188">
    <property type="entry name" value="FAD/NAD-bd_sf"/>
</dbReference>
<feature type="transmembrane region" description="Helical" evidence="10">
    <location>
        <begin position="12"/>
        <end position="32"/>
    </location>
</feature>
<keyword evidence="10" id="KW-0812">Transmembrane</keyword>
<dbReference type="eggNOG" id="COG1231">
    <property type="taxonomic scope" value="Bacteria"/>
</dbReference>
<evidence type="ECO:0000256" key="10">
    <source>
        <dbReference type="SAM" id="Phobius"/>
    </source>
</evidence>
<dbReference type="RefSeq" id="WP_006035871.1">
    <property type="nucleotide sequence ID" value="NZ_AAQJ02000001.1"/>
</dbReference>
<dbReference type="PANTHER" id="PTHR10742:SF410">
    <property type="entry name" value="LYSINE-SPECIFIC HISTONE DEMETHYLASE 2"/>
    <property type="match status" value="1"/>
</dbReference>
<feature type="binding site" evidence="9">
    <location>
        <position position="338"/>
    </location>
    <ligand>
        <name>substrate</name>
    </ligand>
</feature>
<comment type="caution">
    <text evidence="12">The sequence shown here is derived from an EMBL/GenBank/DDBJ whole genome shotgun (WGS) entry which is preliminary data.</text>
</comment>
<gene>
    <name evidence="12" type="ORF">RICGR_0321</name>
</gene>
<evidence type="ECO:0000256" key="8">
    <source>
        <dbReference type="ARBA" id="ARBA00047321"/>
    </source>
</evidence>
<keyword evidence="13" id="KW-1185">Reference proteome</keyword>
<dbReference type="GO" id="GO:0009851">
    <property type="term" value="P:auxin biosynthetic process"/>
    <property type="evidence" value="ECO:0007669"/>
    <property type="project" value="UniProtKB-KW"/>
</dbReference>
<comment type="cofactor">
    <cofactor evidence="1">
        <name>FAD</name>
        <dbReference type="ChEBI" id="CHEBI:57692"/>
    </cofactor>
</comment>
<dbReference type="PRINTS" id="PR00757">
    <property type="entry name" value="AMINEOXDASEF"/>
</dbReference>
<dbReference type="InterPro" id="IPR001613">
    <property type="entry name" value="Flavin_amine_oxidase"/>
</dbReference>
<feature type="domain" description="Amine oxidase" evidence="11">
    <location>
        <begin position="22"/>
        <end position="445"/>
    </location>
</feature>
<protein>
    <recommendedName>
        <fullName evidence="5">Tryptophan 2-monooxygenase</fullName>
        <ecNumber evidence="4">1.13.12.3</ecNumber>
    </recommendedName>
</protein>
<evidence type="ECO:0000313" key="13">
    <source>
        <dbReference type="Proteomes" id="UP000054075"/>
    </source>
</evidence>
<evidence type="ECO:0000256" key="4">
    <source>
        <dbReference type="ARBA" id="ARBA00012535"/>
    </source>
</evidence>
<comment type="similarity">
    <text evidence="3">Belongs to the tryptophan 2-monooxygenase family.</text>
</comment>
<dbReference type="OrthoDB" id="337830at2"/>
<dbReference type="PANTHER" id="PTHR10742">
    <property type="entry name" value="FLAVIN MONOAMINE OXIDASE"/>
    <property type="match status" value="1"/>
</dbReference>
<dbReference type="SUPFAM" id="SSF54373">
    <property type="entry name" value="FAD-linked reductases, C-terminal domain"/>
    <property type="match status" value="1"/>
</dbReference>
<accession>A8PK65</accession>
<evidence type="ECO:0000256" key="7">
    <source>
        <dbReference type="ARBA" id="ARBA00023070"/>
    </source>
</evidence>
<dbReference type="InterPro" id="IPR050281">
    <property type="entry name" value="Flavin_monoamine_oxidase"/>
</dbReference>
<dbReference type="GO" id="GO:0050361">
    <property type="term" value="F:tryptophan 2-monooxygenase activity"/>
    <property type="evidence" value="ECO:0007669"/>
    <property type="project" value="UniProtKB-EC"/>
</dbReference>
<reference evidence="12" key="2">
    <citation type="submission" date="2007-10" db="EMBL/GenBank/DDBJ databases">
        <authorList>
            <person name="Myers G.S."/>
        </authorList>
    </citation>
    <scope>NUCLEOTIDE SEQUENCE [LARGE SCALE GENOMIC DNA]</scope>
</reference>
<dbReference type="Gene3D" id="3.50.50.60">
    <property type="entry name" value="FAD/NAD(P)-binding domain"/>
    <property type="match status" value="1"/>
</dbReference>
<keyword evidence="10" id="KW-1133">Transmembrane helix</keyword>
<evidence type="ECO:0000256" key="9">
    <source>
        <dbReference type="PIRSR" id="PIRSR601613-1"/>
    </source>
</evidence>
<dbReference type="EC" id="1.13.12.3" evidence="4"/>
<evidence type="ECO:0000256" key="1">
    <source>
        <dbReference type="ARBA" id="ARBA00001974"/>
    </source>
</evidence>
<keyword evidence="10" id="KW-0472">Membrane</keyword>
<evidence type="ECO:0000256" key="6">
    <source>
        <dbReference type="ARBA" id="ARBA00023002"/>
    </source>
</evidence>
<dbReference type="EMBL" id="AAQJ02000001">
    <property type="protein sequence ID" value="EDP46907.1"/>
    <property type="molecule type" value="Genomic_DNA"/>
</dbReference>
<evidence type="ECO:0000313" key="12">
    <source>
        <dbReference type="EMBL" id="EDP46907.1"/>
    </source>
</evidence>
<feature type="binding site" evidence="9">
    <location>
        <position position="23"/>
    </location>
    <ligand>
        <name>FAD</name>
        <dbReference type="ChEBI" id="CHEBI:57692"/>
    </ligand>
</feature>
<dbReference type="SUPFAM" id="SSF51905">
    <property type="entry name" value="FAD/NAD(P)-binding domain"/>
    <property type="match status" value="1"/>
</dbReference>
<dbReference type="AlphaFoldDB" id="A8PK65"/>
<dbReference type="Proteomes" id="UP000054075">
    <property type="component" value="Unassembled WGS sequence"/>
</dbReference>
<proteinExistence type="inferred from homology"/>
<feature type="binding site" evidence="9">
    <location>
        <position position="229"/>
    </location>
    <ligand>
        <name>FAD</name>
        <dbReference type="ChEBI" id="CHEBI:57692"/>
    </ligand>
</feature>
<comment type="catalytic activity">
    <reaction evidence="8">
        <text>L-tryptophan + O2 = indole-3-acetamide + CO2 + H2O</text>
        <dbReference type="Rhea" id="RHEA:16165"/>
        <dbReference type="ChEBI" id="CHEBI:15377"/>
        <dbReference type="ChEBI" id="CHEBI:15379"/>
        <dbReference type="ChEBI" id="CHEBI:16031"/>
        <dbReference type="ChEBI" id="CHEBI:16526"/>
        <dbReference type="ChEBI" id="CHEBI:57912"/>
        <dbReference type="EC" id="1.13.12.3"/>
    </reaction>
</comment>
<organism evidence="12 13">
    <name type="scientific">Rickettsiella grylli</name>
    <dbReference type="NCBI Taxonomy" id="59196"/>
    <lineage>
        <taxon>Bacteria</taxon>
        <taxon>Pseudomonadati</taxon>
        <taxon>Pseudomonadota</taxon>
        <taxon>Gammaproteobacteria</taxon>
        <taxon>Legionellales</taxon>
        <taxon>Coxiellaceae</taxon>
        <taxon>Rickettsiella</taxon>
    </lineage>
</organism>
<keyword evidence="7" id="KW-0073">Auxin biosynthesis</keyword>
<reference evidence="12" key="1">
    <citation type="submission" date="2006-04" db="EMBL/GenBank/DDBJ databases">
        <authorList>
            <person name="Seshadri R."/>
            <person name="Federici B.A."/>
        </authorList>
    </citation>
    <scope>NUCLEOTIDE SEQUENCE [LARGE SCALE GENOMIC DNA]</scope>
</reference>
<feature type="binding site" evidence="9">
    <location>
        <begin position="42"/>
        <end position="43"/>
    </location>
    <ligand>
        <name>FAD</name>
        <dbReference type="ChEBI" id="CHEBI:57692"/>
    </ligand>
</feature>
<evidence type="ECO:0000259" key="11">
    <source>
        <dbReference type="Pfam" id="PF01593"/>
    </source>
</evidence>